<dbReference type="EMBL" id="BMAW01061890">
    <property type="protein sequence ID" value="GFT33321.1"/>
    <property type="molecule type" value="Genomic_DNA"/>
</dbReference>
<sequence>MVKNKTKQYDNRVRSAHPYERPVFTPDKCGSYLARGVWQISIEVEQRILIRERLISLHTVTLQIIPTMSLDRVGWGKIDQELEWSVMGTKQR</sequence>
<proteinExistence type="predicted"/>
<protein>
    <submittedName>
        <fullName evidence="1">Uncharacterized protein</fullName>
    </submittedName>
</protein>
<evidence type="ECO:0000313" key="1">
    <source>
        <dbReference type="EMBL" id="GFT33321.1"/>
    </source>
</evidence>
<accession>A0A8X6NVB6</accession>
<name>A0A8X6NVB6_NEPPI</name>
<dbReference type="Proteomes" id="UP000887013">
    <property type="component" value="Unassembled WGS sequence"/>
</dbReference>
<evidence type="ECO:0000313" key="2">
    <source>
        <dbReference type="Proteomes" id="UP000887013"/>
    </source>
</evidence>
<gene>
    <name evidence="1" type="ORF">NPIL_619651</name>
</gene>
<organism evidence="1 2">
    <name type="scientific">Nephila pilipes</name>
    <name type="common">Giant wood spider</name>
    <name type="synonym">Nephila maculata</name>
    <dbReference type="NCBI Taxonomy" id="299642"/>
    <lineage>
        <taxon>Eukaryota</taxon>
        <taxon>Metazoa</taxon>
        <taxon>Ecdysozoa</taxon>
        <taxon>Arthropoda</taxon>
        <taxon>Chelicerata</taxon>
        <taxon>Arachnida</taxon>
        <taxon>Araneae</taxon>
        <taxon>Araneomorphae</taxon>
        <taxon>Entelegynae</taxon>
        <taxon>Araneoidea</taxon>
        <taxon>Nephilidae</taxon>
        <taxon>Nephila</taxon>
    </lineage>
</organism>
<comment type="caution">
    <text evidence="1">The sequence shown here is derived from an EMBL/GenBank/DDBJ whole genome shotgun (WGS) entry which is preliminary data.</text>
</comment>
<keyword evidence="2" id="KW-1185">Reference proteome</keyword>
<reference evidence="1" key="1">
    <citation type="submission" date="2020-08" db="EMBL/GenBank/DDBJ databases">
        <title>Multicomponent nature underlies the extraordinary mechanical properties of spider dragline silk.</title>
        <authorList>
            <person name="Kono N."/>
            <person name="Nakamura H."/>
            <person name="Mori M."/>
            <person name="Yoshida Y."/>
            <person name="Ohtoshi R."/>
            <person name="Malay A.D."/>
            <person name="Moran D.A.P."/>
            <person name="Tomita M."/>
            <person name="Numata K."/>
            <person name="Arakawa K."/>
        </authorList>
    </citation>
    <scope>NUCLEOTIDE SEQUENCE</scope>
</reference>
<dbReference type="AlphaFoldDB" id="A0A8X6NVB6"/>